<dbReference type="Proteomes" id="UP000041254">
    <property type="component" value="Unassembled WGS sequence"/>
</dbReference>
<accession>A0A0G4EJQ7</accession>
<dbReference type="EMBL" id="CDMY01000251">
    <property type="protein sequence ID" value="CEL96992.1"/>
    <property type="molecule type" value="Genomic_DNA"/>
</dbReference>
<evidence type="ECO:0000256" key="2">
    <source>
        <dbReference type="SAM" id="Phobius"/>
    </source>
</evidence>
<keyword evidence="2" id="KW-0472">Membrane</keyword>
<keyword evidence="4" id="KW-1185">Reference proteome</keyword>
<feature type="transmembrane region" description="Helical" evidence="2">
    <location>
        <begin position="134"/>
        <end position="154"/>
    </location>
</feature>
<feature type="transmembrane region" description="Helical" evidence="2">
    <location>
        <begin position="93"/>
        <end position="114"/>
    </location>
</feature>
<dbReference type="VEuPathDB" id="CryptoDB:Vbra_12141"/>
<proteinExistence type="predicted"/>
<evidence type="ECO:0000256" key="1">
    <source>
        <dbReference type="SAM" id="MobiDB-lite"/>
    </source>
</evidence>
<dbReference type="AlphaFoldDB" id="A0A0G4EJQ7"/>
<evidence type="ECO:0000313" key="4">
    <source>
        <dbReference type="Proteomes" id="UP000041254"/>
    </source>
</evidence>
<dbReference type="InParanoid" id="A0A0G4EJQ7"/>
<keyword evidence="2" id="KW-1133">Transmembrane helix</keyword>
<feature type="transmembrane region" description="Helical" evidence="2">
    <location>
        <begin position="56"/>
        <end position="81"/>
    </location>
</feature>
<organism evidence="3 4">
    <name type="scientific">Vitrella brassicaformis (strain CCMP3155)</name>
    <dbReference type="NCBI Taxonomy" id="1169540"/>
    <lineage>
        <taxon>Eukaryota</taxon>
        <taxon>Sar</taxon>
        <taxon>Alveolata</taxon>
        <taxon>Colpodellida</taxon>
        <taxon>Vitrellaceae</taxon>
        <taxon>Vitrella</taxon>
    </lineage>
</organism>
<dbReference type="OrthoDB" id="10338968at2759"/>
<keyword evidence="2" id="KW-0812">Transmembrane</keyword>
<sequence length="510" mass="55284">MDGKEDAHSAARPHPQSTLTDCSGVTPPKLISADEATGLTFAEQAYLLARQPSNKWGIFGGAYAFAFPGVAGAFPGFTTAGLGVRFIVQLRDYLSLTSVYLVAFVLFWLTLTGFCFRPEYFAAGESLYRFSFGWAWFIWLAAFAVFVVPNIVWARYAPPEKLPRPPPHTHSTDARRAMMAPHLAAAMGRRTGRMWHAIAAVLFAVALVLGVVCGELLWQYLFKTYYRLNGLQTYIDVKPEVNTGKQMLDAGKVVFADGTSVDTARASTYLEGGTIYCAAPIQRNIFDAQGNPRTNTVTDFWAVGTDCCSSSGGAAIVFKCGEVGDVKARSGVRVVVKGMRERYRHAIDAAAQRYGLKVEEPLMFEWIIDPVQQEATYYGQGRVSEEQRKHKQIVRFSSGYDLYCVSLLLFAVLAAAASVMGIQMVLTLRKRMRDILALKPEAFGDTHRHAQAHDAAGGGRDGYGGFGGAGGGGGDAGGDERAALLGQTVADFKSPLAGSKSQWTHFGATG</sequence>
<feature type="transmembrane region" description="Helical" evidence="2">
    <location>
        <begin position="197"/>
        <end position="221"/>
    </location>
</feature>
<feature type="region of interest" description="Disordered" evidence="1">
    <location>
        <begin position="1"/>
        <end position="26"/>
    </location>
</feature>
<protein>
    <submittedName>
        <fullName evidence="3">Uncharacterized protein</fullName>
    </submittedName>
</protein>
<name>A0A0G4EJQ7_VITBC</name>
<reference evidence="3 4" key="1">
    <citation type="submission" date="2014-11" db="EMBL/GenBank/DDBJ databases">
        <authorList>
            <person name="Zhu J."/>
            <person name="Qi W."/>
            <person name="Song R."/>
        </authorList>
    </citation>
    <scope>NUCLEOTIDE SEQUENCE [LARGE SCALE GENOMIC DNA]</scope>
</reference>
<gene>
    <name evidence="3" type="ORF">Vbra_12141</name>
</gene>
<feature type="transmembrane region" description="Helical" evidence="2">
    <location>
        <begin position="400"/>
        <end position="426"/>
    </location>
</feature>
<evidence type="ECO:0000313" key="3">
    <source>
        <dbReference type="EMBL" id="CEL96992.1"/>
    </source>
</evidence>